<dbReference type="AlphaFoldDB" id="A0A0L9VQ34"/>
<evidence type="ECO:0000256" key="1">
    <source>
        <dbReference type="SAM" id="MobiDB-lite"/>
    </source>
</evidence>
<gene>
    <name evidence="2" type="ORF">LR48_Vigan11g020700</name>
</gene>
<accession>A0A0L9VQ34</accession>
<feature type="region of interest" description="Disordered" evidence="1">
    <location>
        <begin position="1"/>
        <end position="36"/>
    </location>
</feature>
<proteinExistence type="predicted"/>
<evidence type="ECO:0000313" key="2">
    <source>
        <dbReference type="EMBL" id="KOM57175.1"/>
    </source>
</evidence>
<dbReference type="Proteomes" id="UP000053144">
    <property type="component" value="Chromosome 11"/>
</dbReference>
<sequence>MIGWPPHRTRDSRLQYSKGRRRNQINPIPASSFPASMINTSSLPKIAWQEEQAQASRDGVSKGGSQAL</sequence>
<organism evidence="2 3">
    <name type="scientific">Phaseolus angularis</name>
    <name type="common">Azuki bean</name>
    <name type="synonym">Vigna angularis</name>
    <dbReference type="NCBI Taxonomy" id="3914"/>
    <lineage>
        <taxon>Eukaryota</taxon>
        <taxon>Viridiplantae</taxon>
        <taxon>Streptophyta</taxon>
        <taxon>Embryophyta</taxon>
        <taxon>Tracheophyta</taxon>
        <taxon>Spermatophyta</taxon>
        <taxon>Magnoliopsida</taxon>
        <taxon>eudicotyledons</taxon>
        <taxon>Gunneridae</taxon>
        <taxon>Pentapetalae</taxon>
        <taxon>rosids</taxon>
        <taxon>fabids</taxon>
        <taxon>Fabales</taxon>
        <taxon>Fabaceae</taxon>
        <taxon>Papilionoideae</taxon>
        <taxon>50 kb inversion clade</taxon>
        <taxon>NPAAA clade</taxon>
        <taxon>indigoferoid/millettioid clade</taxon>
        <taxon>Phaseoleae</taxon>
        <taxon>Vigna</taxon>
    </lineage>
</organism>
<dbReference type="EMBL" id="CM003381">
    <property type="protein sequence ID" value="KOM57175.1"/>
    <property type="molecule type" value="Genomic_DNA"/>
</dbReference>
<reference evidence="3" key="1">
    <citation type="journal article" date="2015" name="Proc. Natl. Acad. Sci. U.S.A.">
        <title>Genome sequencing of adzuki bean (Vigna angularis) provides insight into high starch and low fat accumulation and domestication.</title>
        <authorList>
            <person name="Yang K."/>
            <person name="Tian Z."/>
            <person name="Chen C."/>
            <person name="Luo L."/>
            <person name="Zhao B."/>
            <person name="Wang Z."/>
            <person name="Yu L."/>
            <person name="Li Y."/>
            <person name="Sun Y."/>
            <person name="Li W."/>
            <person name="Chen Y."/>
            <person name="Li Y."/>
            <person name="Zhang Y."/>
            <person name="Ai D."/>
            <person name="Zhao J."/>
            <person name="Shang C."/>
            <person name="Ma Y."/>
            <person name="Wu B."/>
            <person name="Wang M."/>
            <person name="Gao L."/>
            <person name="Sun D."/>
            <person name="Zhang P."/>
            <person name="Guo F."/>
            <person name="Wang W."/>
            <person name="Li Y."/>
            <person name="Wang J."/>
            <person name="Varshney R.K."/>
            <person name="Wang J."/>
            <person name="Ling H.Q."/>
            <person name="Wan P."/>
        </authorList>
    </citation>
    <scope>NUCLEOTIDE SEQUENCE</scope>
    <source>
        <strain evidence="3">cv. Jingnong 6</strain>
    </source>
</reference>
<protein>
    <submittedName>
        <fullName evidence="2">Uncharacterized protein</fullName>
    </submittedName>
</protein>
<dbReference type="Gramene" id="KOM57175">
    <property type="protein sequence ID" value="KOM57175"/>
    <property type="gene ID" value="LR48_Vigan11g020700"/>
</dbReference>
<name>A0A0L9VQ34_PHAAN</name>
<evidence type="ECO:0000313" key="3">
    <source>
        <dbReference type="Proteomes" id="UP000053144"/>
    </source>
</evidence>